<dbReference type="Proteomes" id="UP001326110">
    <property type="component" value="Chromosome"/>
</dbReference>
<keyword evidence="1" id="KW-1133">Transmembrane helix</keyword>
<dbReference type="GeneID" id="43165656"/>
<accession>A0ABZ0XYL3</accession>
<feature type="transmembrane region" description="Helical" evidence="1">
    <location>
        <begin position="20"/>
        <end position="42"/>
    </location>
</feature>
<keyword evidence="1" id="KW-0472">Membrane</keyword>
<proteinExistence type="predicted"/>
<evidence type="ECO:0000256" key="1">
    <source>
        <dbReference type="SAM" id="Phobius"/>
    </source>
</evidence>
<dbReference type="Pfam" id="PF13400">
    <property type="entry name" value="Tad"/>
    <property type="match status" value="1"/>
</dbReference>
<organism evidence="3 4">
    <name type="scientific">Duganella zoogloeoides</name>
    <dbReference type="NCBI Taxonomy" id="75659"/>
    <lineage>
        <taxon>Bacteria</taxon>
        <taxon>Pseudomonadati</taxon>
        <taxon>Pseudomonadota</taxon>
        <taxon>Betaproteobacteria</taxon>
        <taxon>Burkholderiales</taxon>
        <taxon>Oxalobacteraceae</taxon>
        <taxon>Telluria group</taxon>
        <taxon>Duganella</taxon>
    </lineage>
</organism>
<evidence type="ECO:0000313" key="3">
    <source>
        <dbReference type="EMBL" id="WQH04673.1"/>
    </source>
</evidence>
<name>A0ABZ0XYL3_9BURK</name>
<gene>
    <name evidence="3" type="ORF">SR858_27145</name>
</gene>
<keyword evidence="1" id="KW-0812">Transmembrane</keyword>
<keyword evidence="4" id="KW-1185">Reference proteome</keyword>
<reference evidence="3 4" key="1">
    <citation type="submission" date="2023-11" db="EMBL/GenBank/DDBJ databases">
        <title>MicrobeMod: A computational toolkit for identifying prokaryotic methylation and restriction-modification with nanopore sequencing.</title>
        <authorList>
            <person name="Crits-Christoph A."/>
            <person name="Kang S.C."/>
            <person name="Lee H."/>
            <person name="Ostrov N."/>
        </authorList>
    </citation>
    <scope>NUCLEOTIDE SEQUENCE [LARGE SCALE GENOMIC DNA]</scope>
    <source>
        <strain evidence="3 4">ATCC 25935</strain>
    </source>
</reference>
<feature type="domain" description="Putative Flp pilus-assembly TadG-like N-terminal" evidence="2">
    <location>
        <begin position="16"/>
        <end position="61"/>
    </location>
</feature>
<dbReference type="RefSeq" id="WP_019924080.1">
    <property type="nucleotide sequence ID" value="NZ_CP140152.1"/>
</dbReference>
<dbReference type="InterPro" id="IPR028087">
    <property type="entry name" value="Tad_N"/>
</dbReference>
<evidence type="ECO:0000313" key="4">
    <source>
        <dbReference type="Proteomes" id="UP001326110"/>
    </source>
</evidence>
<sequence>MCGQRPKAYSSWRQRGQAMVLTLLLGIATALMTLVLFNSGILANTKTRLQNAADAGAYSAGVLQARDHNFSAYLNRAMVANQVAVVQIASLKSYLEDAAATRKRMDGAVLSLEALLPDNKPEWEFAENLPIATTHSAFSAFAGPAVTGLDALIKAFEVAQQAHHVATAINMAQVADEAIKRNDPQAQLTSGAFLVGRTALQVQAWGNATRQHRANDPSAVADRFADVTVSSNSTDGFTRNRPSTPTARWRFTEVKPCKLLPNHAYSSTFFAFAHAGGSFLGSDKKRWLSLDATLGGGFATCTFWYPCWTGICYTTTSWPLIDDDIVGGSGGAVAGRSGGYSDDTGYRNNPAASDHYGAALISPLTFVPAKMRYEQGPGTSLDTAGGLQNYYRDARNPTITPADQTPERNGGAYAVTIEAERTGSTIHTSGKLLPGSDALRLQDGMRGDTLRTLAAAQSYFYRSKADGAGLTRAGWGRSDGKTEVANLFSPYWQARLSDRSVADRSASWAAQ</sequence>
<evidence type="ECO:0000259" key="2">
    <source>
        <dbReference type="Pfam" id="PF13400"/>
    </source>
</evidence>
<dbReference type="EMBL" id="CP140152">
    <property type="protein sequence ID" value="WQH04673.1"/>
    <property type="molecule type" value="Genomic_DNA"/>
</dbReference>
<protein>
    <recommendedName>
        <fullName evidence="2">Putative Flp pilus-assembly TadG-like N-terminal domain-containing protein</fullName>
    </recommendedName>
</protein>